<proteinExistence type="predicted"/>
<comment type="caution">
    <text evidence="2">The sequence shown here is derived from an EMBL/GenBank/DDBJ whole genome shotgun (WGS) entry which is preliminary data.</text>
</comment>
<sequence length="232" mass="27249">MADNISNSSSNNIEEFFDPTETLYINLENNNLSDEDKTISNISIKDLKTFYMKGISEMSAEEYLKHIFKICIVHYNRNIKKLKDVSKEIKNIMRAISTYKIKNKVEKAFKLIEYCKSKVAEVISPAYTKMNLEIWNTNRNNTNIIESVHYSINIDGTYLFLLAIIKTEEFDYKKWNITLNFTKYNISTSGINKLQVNRYKEAAKEERALELLKQKVALERELSELRRQNNDI</sequence>
<evidence type="ECO:0000256" key="1">
    <source>
        <dbReference type="SAM" id="Coils"/>
    </source>
</evidence>
<feature type="coiled-coil region" evidence="1">
    <location>
        <begin position="201"/>
        <end position="228"/>
    </location>
</feature>
<keyword evidence="1" id="KW-0175">Coiled coil</keyword>
<gene>
    <name evidence="2" type="ORF">FMOSSE_LOCUS3327</name>
</gene>
<dbReference type="AlphaFoldDB" id="A0A9N8ZBV7"/>
<evidence type="ECO:0000313" key="3">
    <source>
        <dbReference type="Proteomes" id="UP000789375"/>
    </source>
</evidence>
<evidence type="ECO:0000313" key="2">
    <source>
        <dbReference type="EMBL" id="CAG8487058.1"/>
    </source>
</evidence>
<reference evidence="2" key="1">
    <citation type="submission" date="2021-06" db="EMBL/GenBank/DDBJ databases">
        <authorList>
            <person name="Kallberg Y."/>
            <person name="Tangrot J."/>
            <person name="Rosling A."/>
        </authorList>
    </citation>
    <scope>NUCLEOTIDE SEQUENCE</scope>
    <source>
        <strain evidence="2">87-6 pot B 2015</strain>
    </source>
</reference>
<keyword evidence="3" id="KW-1185">Reference proteome</keyword>
<protein>
    <submittedName>
        <fullName evidence="2">6244_t:CDS:1</fullName>
    </submittedName>
</protein>
<accession>A0A9N8ZBV7</accession>
<name>A0A9N8ZBV7_FUNMO</name>
<dbReference type="Proteomes" id="UP000789375">
    <property type="component" value="Unassembled WGS sequence"/>
</dbReference>
<dbReference type="EMBL" id="CAJVPP010000486">
    <property type="protein sequence ID" value="CAG8487058.1"/>
    <property type="molecule type" value="Genomic_DNA"/>
</dbReference>
<organism evidence="2 3">
    <name type="scientific">Funneliformis mosseae</name>
    <name type="common">Endomycorrhizal fungus</name>
    <name type="synonym">Glomus mosseae</name>
    <dbReference type="NCBI Taxonomy" id="27381"/>
    <lineage>
        <taxon>Eukaryota</taxon>
        <taxon>Fungi</taxon>
        <taxon>Fungi incertae sedis</taxon>
        <taxon>Mucoromycota</taxon>
        <taxon>Glomeromycotina</taxon>
        <taxon>Glomeromycetes</taxon>
        <taxon>Glomerales</taxon>
        <taxon>Glomeraceae</taxon>
        <taxon>Funneliformis</taxon>
    </lineage>
</organism>